<feature type="region of interest" description="Disordered" evidence="1">
    <location>
        <begin position="15"/>
        <end position="45"/>
    </location>
</feature>
<keyword evidence="3" id="KW-1185">Reference proteome</keyword>
<proteinExistence type="predicted"/>
<evidence type="ECO:0000313" key="3">
    <source>
        <dbReference type="Proteomes" id="UP001153328"/>
    </source>
</evidence>
<evidence type="ECO:0000256" key="1">
    <source>
        <dbReference type="SAM" id="MobiDB-lite"/>
    </source>
</evidence>
<organism evidence="2 3">
    <name type="scientific">Actinacidiphila bryophytorum</name>
    <dbReference type="NCBI Taxonomy" id="1436133"/>
    <lineage>
        <taxon>Bacteria</taxon>
        <taxon>Bacillati</taxon>
        <taxon>Actinomycetota</taxon>
        <taxon>Actinomycetes</taxon>
        <taxon>Kitasatosporales</taxon>
        <taxon>Streptomycetaceae</taxon>
        <taxon>Actinacidiphila</taxon>
    </lineage>
</organism>
<comment type="caution">
    <text evidence="2">The sequence shown here is derived from an EMBL/GenBank/DDBJ whole genome shotgun (WGS) entry which is preliminary data.</text>
</comment>
<dbReference type="EMBL" id="CAJVAX010000004">
    <property type="protein sequence ID" value="CAG7617646.1"/>
    <property type="molecule type" value="Genomic_DNA"/>
</dbReference>
<reference evidence="2" key="1">
    <citation type="submission" date="2021-06" db="EMBL/GenBank/DDBJ databases">
        <authorList>
            <person name="Arsene-Ploetze F."/>
        </authorList>
    </citation>
    <scope>NUCLEOTIDE SEQUENCE</scope>
    <source>
        <strain evidence="2">SBRY1</strain>
    </source>
</reference>
<sequence length="129" mass="14207">MLLLRVGGLLRLLPRPGADPRPARRAAAPAVRAVRRRAGGDRPLGAALRRRPALPAARLRMARGPPVVLHQRRRPALGGHRGGRIRPRRADRADGCGRRRRLARGCAAGVRQLRRGLAGIRRRAIPRPR</sequence>
<feature type="compositionally biased region" description="Basic residues" evidence="1">
    <location>
        <begin position="70"/>
        <end position="87"/>
    </location>
</feature>
<protein>
    <submittedName>
        <fullName evidence="2">Uncharacterized protein</fullName>
    </submittedName>
</protein>
<gene>
    <name evidence="2" type="ORF">SBRY_120048</name>
</gene>
<evidence type="ECO:0000313" key="2">
    <source>
        <dbReference type="EMBL" id="CAG7617646.1"/>
    </source>
</evidence>
<name>A0A9W4E4X8_9ACTN</name>
<accession>A0A9W4E4X8</accession>
<feature type="region of interest" description="Disordered" evidence="1">
    <location>
        <begin position="62"/>
        <end position="96"/>
    </location>
</feature>
<dbReference type="AlphaFoldDB" id="A0A9W4E4X8"/>
<dbReference type="Proteomes" id="UP001153328">
    <property type="component" value="Unassembled WGS sequence"/>
</dbReference>